<dbReference type="InterPro" id="IPR016032">
    <property type="entry name" value="Sig_transdc_resp-reg_C-effctor"/>
</dbReference>
<dbReference type="GO" id="GO:0006355">
    <property type="term" value="P:regulation of DNA-templated transcription"/>
    <property type="evidence" value="ECO:0007669"/>
    <property type="project" value="InterPro"/>
</dbReference>
<proteinExistence type="predicted"/>
<reference evidence="1 2" key="1">
    <citation type="submission" date="2019-02" db="EMBL/GenBank/DDBJ databases">
        <title>Deep-cultivation of Planctomycetes and their phenomic and genomic characterization uncovers novel biology.</title>
        <authorList>
            <person name="Wiegand S."/>
            <person name="Jogler M."/>
            <person name="Boedeker C."/>
            <person name="Pinto D."/>
            <person name="Vollmers J."/>
            <person name="Rivas-Marin E."/>
            <person name="Kohn T."/>
            <person name="Peeters S.H."/>
            <person name="Heuer A."/>
            <person name="Rast P."/>
            <person name="Oberbeckmann S."/>
            <person name="Bunk B."/>
            <person name="Jeske O."/>
            <person name="Meyerdierks A."/>
            <person name="Storesund J.E."/>
            <person name="Kallscheuer N."/>
            <person name="Luecker S."/>
            <person name="Lage O.M."/>
            <person name="Pohl T."/>
            <person name="Merkel B.J."/>
            <person name="Hornburger P."/>
            <person name="Mueller R.-W."/>
            <person name="Bruemmer F."/>
            <person name="Labrenz M."/>
            <person name="Spormann A.M."/>
            <person name="Op den Camp H."/>
            <person name="Overmann J."/>
            <person name="Amann R."/>
            <person name="Jetten M.S.M."/>
            <person name="Mascher T."/>
            <person name="Medema M.H."/>
            <person name="Devos D.P."/>
            <person name="Kaster A.-K."/>
            <person name="Ovreas L."/>
            <person name="Rohde M."/>
            <person name="Galperin M.Y."/>
            <person name="Jogler C."/>
        </authorList>
    </citation>
    <scope>NUCLEOTIDE SEQUENCE [LARGE SCALE GENOMIC DNA]</scope>
    <source>
        <strain evidence="1 2">V6</strain>
    </source>
</reference>
<dbReference type="AlphaFoldDB" id="A0A517WJX5"/>
<dbReference type="Proteomes" id="UP000320722">
    <property type="component" value="Chromosome"/>
</dbReference>
<accession>A0A517WJX5</accession>
<evidence type="ECO:0000313" key="1">
    <source>
        <dbReference type="EMBL" id="QDU05531.1"/>
    </source>
</evidence>
<evidence type="ECO:0008006" key="3">
    <source>
        <dbReference type="Google" id="ProtNLM"/>
    </source>
</evidence>
<dbReference type="SUPFAM" id="SSF46894">
    <property type="entry name" value="C-terminal effector domain of the bipartite response regulators"/>
    <property type="match status" value="1"/>
</dbReference>
<dbReference type="GO" id="GO:0003677">
    <property type="term" value="F:DNA binding"/>
    <property type="evidence" value="ECO:0007669"/>
    <property type="project" value="InterPro"/>
</dbReference>
<organism evidence="1 2">
    <name type="scientific">Gimesia chilikensis</name>
    <dbReference type="NCBI Taxonomy" id="2605989"/>
    <lineage>
        <taxon>Bacteria</taxon>
        <taxon>Pseudomonadati</taxon>
        <taxon>Planctomycetota</taxon>
        <taxon>Planctomycetia</taxon>
        <taxon>Planctomycetales</taxon>
        <taxon>Planctomycetaceae</taxon>
        <taxon>Gimesia</taxon>
    </lineage>
</organism>
<dbReference type="Gene3D" id="1.10.10.10">
    <property type="entry name" value="Winged helix-like DNA-binding domain superfamily/Winged helix DNA-binding domain"/>
    <property type="match status" value="1"/>
</dbReference>
<dbReference type="InterPro" id="IPR036388">
    <property type="entry name" value="WH-like_DNA-bd_sf"/>
</dbReference>
<gene>
    <name evidence="1" type="ORF">V6x_52690</name>
</gene>
<evidence type="ECO:0000313" key="2">
    <source>
        <dbReference type="Proteomes" id="UP000320722"/>
    </source>
</evidence>
<protein>
    <recommendedName>
        <fullName evidence="3">OmpR/PhoB-type domain-containing protein</fullName>
    </recommendedName>
</protein>
<name>A0A517WJX5_9PLAN</name>
<sequence>MLTSKKKRLIQESIRSLTRSHAAAIAQIEDTISVLIKTLELEVPDFGDPELQPVVDEKTFSITWQNRTCFLGNTLLFWLFHRLAQSPNQYVPHVELLDDVWHSERNSSTIRGVAKRLRDELIAAGMLQLASAIDGKVSGHYGLFFSWNIQNQT</sequence>
<dbReference type="EMBL" id="CP036347">
    <property type="protein sequence ID" value="QDU05531.1"/>
    <property type="molecule type" value="Genomic_DNA"/>
</dbReference>
<dbReference type="RefSeq" id="WP_145043908.1">
    <property type="nucleotide sequence ID" value="NZ_CP036347.1"/>
</dbReference>